<dbReference type="PANTHER" id="PTHR12526">
    <property type="entry name" value="GLYCOSYLTRANSFERASE"/>
    <property type="match status" value="1"/>
</dbReference>
<dbReference type="KEGG" id="cts:Ctha_0432"/>
<keyword evidence="1" id="KW-0472">Membrane</keyword>
<dbReference type="Gene3D" id="3.40.50.2000">
    <property type="entry name" value="Glycogen Phosphorylase B"/>
    <property type="match status" value="2"/>
</dbReference>
<name>B3QUJ7_CHLT3</name>
<keyword evidence="4" id="KW-1185">Reference proteome</keyword>
<keyword evidence="3" id="KW-0808">Transferase</keyword>
<dbReference type="Pfam" id="PF00534">
    <property type="entry name" value="Glycos_transf_1"/>
    <property type="match status" value="1"/>
</dbReference>
<dbReference type="InterPro" id="IPR001296">
    <property type="entry name" value="Glyco_trans_1"/>
</dbReference>
<dbReference type="GO" id="GO:0016757">
    <property type="term" value="F:glycosyltransferase activity"/>
    <property type="evidence" value="ECO:0007669"/>
    <property type="project" value="InterPro"/>
</dbReference>
<gene>
    <name evidence="3" type="ordered locus">Ctha_0432</name>
</gene>
<evidence type="ECO:0000313" key="4">
    <source>
        <dbReference type="Proteomes" id="UP000001208"/>
    </source>
</evidence>
<evidence type="ECO:0000256" key="1">
    <source>
        <dbReference type="SAM" id="Phobius"/>
    </source>
</evidence>
<reference evidence="3 4" key="1">
    <citation type="submission" date="2008-06" db="EMBL/GenBank/DDBJ databases">
        <title>Complete sequence of Chloroherpeton thalassium ATCC 35110.</title>
        <authorList>
            <consortium name="US DOE Joint Genome Institute"/>
            <person name="Lucas S."/>
            <person name="Copeland A."/>
            <person name="Lapidus A."/>
            <person name="Glavina del Rio T."/>
            <person name="Dalin E."/>
            <person name="Tice H."/>
            <person name="Bruce D."/>
            <person name="Goodwin L."/>
            <person name="Pitluck S."/>
            <person name="Schmutz J."/>
            <person name="Larimer F."/>
            <person name="Land M."/>
            <person name="Hauser L."/>
            <person name="Kyrpides N."/>
            <person name="Mikhailova N."/>
            <person name="Liu Z."/>
            <person name="Li T."/>
            <person name="Zhao F."/>
            <person name="Overmann J."/>
            <person name="Bryant D.A."/>
            <person name="Richardson P."/>
        </authorList>
    </citation>
    <scope>NUCLEOTIDE SEQUENCE [LARGE SCALE GENOMIC DNA]</scope>
    <source>
        <strain evidence="4">ATCC 35110 / GB-78</strain>
    </source>
</reference>
<dbReference type="RefSeq" id="WP_012498987.1">
    <property type="nucleotide sequence ID" value="NC_011026.1"/>
</dbReference>
<evidence type="ECO:0000313" key="3">
    <source>
        <dbReference type="EMBL" id="ACF12903.1"/>
    </source>
</evidence>
<feature type="domain" description="Glycosyl transferase family 1" evidence="2">
    <location>
        <begin position="191"/>
        <end position="359"/>
    </location>
</feature>
<dbReference type="EMBL" id="CP001100">
    <property type="protein sequence ID" value="ACF12903.1"/>
    <property type="molecule type" value="Genomic_DNA"/>
</dbReference>
<dbReference type="HOGENOM" id="CLU_009583_6_2_10"/>
<sequence>MKISYISTFFPLRGGIAHFNTLLYKELSARGHQLHAITFSRQYPKLFFPGKTQEETGGGEEIFKTHAEILLDSINPFSWIRVGWRVRKQAPDIILFKYWITFFAPAYFTISFVAKLFRKTKVIFILDNFFPHEKRFGDAFLHELAIRTADGYLAMSEKVERDIQTHLPRALYIKAPHPVYNIFGDAIAKSEARALLGLNPNEKVILFFGYIRKYKGLDLLLDALPQLLKKYPDLKLLIAGEFYGDEAEYRKKIDDMGLWKHLLLQSDYIPNHEVARYFCAADCIVLPYRSATQSGIAQIAYHFERPAIATNVGGLKEVVLDGKTGYLASSSEPKEIAAAIIRFYEAFGKVDFEKHMREEKKKYSWENFANAIEQLAEKLQA</sequence>
<dbReference type="eggNOG" id="COG0438">
    <property type="taxonomic scope" value="Bacteria"/>
</dbReference>
<accession>B3QUJ7</accession>
<dbReference type="CAZy" id="GT4">
    <property type="family name" value="Glycosyltransferase Family 4"/>
</dbReference>
<proteinExistence type="predicted"/>
<dbReference type="AlphaFoldDB" id="B3QUJ7"/>
<keyword evidence="1" id="KW-0812">Transmembrane</keyword>
<dbReference type="OrthoDB" id="9771846at2"/>
<dbReference type="SUPFAM" id="SSF53756">
    <property type="entry name" value="UDP-Glycosyltransferase/glycogen phosphorylase"/>
    <property type="match status" value="1"/>
</dbReference>
<organism evidence="3 4">
    <name type="scientific">Chloroherpeton thalassium (strain ATCC 35110 / GB-78)</name>
    <dbReference type="NCBI Taxonomy" id="517418"/>
    <lineage>
        <taxon>Bacteria</taxon>
        <taxon>Pseudomonadati</taxon>
        <taxon>Chlorobiota</taxon>
        <taxon>Chlorobiia</taxon>
        <taxon>Chlorobiales</taxon>
        <taxon>Chloroherpetonaceae</taxon>
        <taxon>Chloroherpeton</taxon>
    </lineage>
</organism>
<feature type="transmembrane region" description="Helical" evidence="1">
    <location>
        <begin position="95"/>
        <end position="117"/>
    </location>
</feature>
<keyword evidence="1" id="KW-1133">Transmembrane helix</keyword>
<evidence type="ECO:0000259" key="2">
    <source>
        <dbReference type="Pfam" id="PF00534"/>
    </source>
</evidence>
<dbReference type="Proteomes" id="UP000001208">
    <property type="component" value="Chromosome"/>
</dbReference>
<protein>
    <submittedName>
        <fullName evidence="3">Glycosyl transferase group 1</fullName>
    </submittedName>
</protein>
<dbReference type="STRING" id="517418.Ctha_0432"/>